<dbReference type="NCBIfam" id="TIGR01727">
    <property type="entry name" value="oligo_HPY"/>
    <property type="match status" value="1"/>
</dbReference>
<dbReference type="InterPro" id="IPR027417">
    <property type="entry name" value="P-loop_NTPase"/>
</dbReference>
<sequence length="326" mass="36335">MENVLEVKNLVVDIRTQKGIIHAVRDVSFSLRQGETLAVVGESGCGKSMTMKAVMQILPKNARITDGQVLFHGKDLSKYSDRRMEKLRGSDISMIFQDPMTSLNPTMKIGKQIEEVLKLHRKEMTPDERRKRVVELLDLVGISNPETRYGQYPHQLSGGQRQRVDIAMALACDPDVLIADEPTTALDVTIQAQILDLMRELQKKVRTSIIIITHNLGVVANIADRVAVMYGGKIVETGDVRDIFYSPAHEYTKALLDSIPGAGDKERLHPIPGTPPGLMKPPAGCPFAARCRQTMEVCEKFMPDFYDQGTAHRAACWMLDPRAKEA</sequence>
<dbReference type="AlphaFoldDB" id="A0A6L5X7D4"/>
<evidence type="ECO:0000256" key="3">
    <source>
        <dbReference type="ARBA" id="ARBA00022448"/>
    </source>
</evidence>
<evidence type="ECO:0000256" key="4">
    <source>
        <dbReference type="ARBA" id="ARBA00022475"/>
    </source>
</evidence>
<dbReference type="InterPro" id="IPR003439">
    <property type="entry name" value="ABC_transporter-like_ATP-bd"/>
</dbReference>
<comment type="subcellular location">
    <subcellularLocation>
        <location evidence="1">Cell membrane</location>
        <topology evidence="1">Peripheral membrane protein</topology>
    </subcellularLocation>
</comment>
<dbReference type="GO" id="GO:0005524">
    <property type="term" value="F:ATP binding"/>
    <property type="evidence" value="ECO:0007669"/>
    <property type="project" value="UniProtKB-KW"/>
</dbReference>
<keyword evidence="6 9" id="KW-0067">ATP-binding</keyword>
<dbReference type="InterPro" id="IPR050388">
    <property type="entry name" value="ABC_Ni/Peptide_Import"/>
</dbReference>
<dbReference type="PANTHER" id="PTHR43297:SF2">
    <property type="entry name" value="DIPEPTIDE TRANSPORT ATP-BINDING PROTEIN DPPD"/>
    <property type="match status" value="1"/>
</dbReference>
<dbReference type="Pfam" id="PF00005">
    <property type="entry name" value="ABC_tran"/>
    <property type="match status" value="1"/>
</dbReference>
<evidence type="ECO:0000313" key="10">
    <source>
        <dbReference type="Proteomes" id="UP000481852"/>
    </source>
</evidence>
<keyword evidence="4" id="KW-1003">Cell membrane</keyword>
<dbReference type="PROSITE" id="PS00211">
    <property type="entry name" value="ABC_TRANSPORTER_1"/>
    <property type="match status" value="1"/>
</dbReference>
<feature type="domain" description="ABC transporter" evidence="8">
    <location>
        <begin position="5"/>
        <end position="256"/>
    </location>
</feature>
<dbReference type="PANTHER" id="PTHR43297">
    <property type="entry name" value="OLIGOPEPTIDE TRANSPORT ATP-BINDING PROTEIN APPD"/>
    <property type="match status" value="1"/>
</dbReference>
<keyword evidence="10" id="KW-1185">Reference proteome</keyword>
<protein>
    <submittedName>
        <fullName evidence="9">ABC transporter ATP-binding protein</fullName>
    </submittedName>
</protein>
<dbReference type="InterPro" id="IPR013563">
    <property type="entry name" value="Oligopep_ABC_C"/>
</dbReference>
<evidence type="ECO:0000256" key="1">
    <source>
        <dbReference type="ARBA" id="ARBA00004202"/>
    </source>
</evidence>
<organism evidence="9 10">
    <name type="scientific">Porcincola intestinalis</name>
    <dbReference type="NCBI Taxonomy" id="2606632"/>
    <lineage>
        <taxon>Bacteria</taxon>
        <taxon>Bacillati</taxon>
        <taxon>Bacillota</taxon>
        <taxon>Clostridia</taxon>
        <taxon>Lachnospirales</taxon>
        <taxon>Lachnospiraceae</taxon>
        <taxon>Porcincola</taxon>
    </lineage>
</organism>
<dbReference type="GO" id="GO:0005886">
    <property type="term" value="C:plasma membrane"/>
    <property type="evidence" value="ECO:0007669"/>
    <property type="project" value="UniProtKB-SubCell"/>
</dbReference>
<dbReference type="FunFam" id="3.40.50.300:FF:000016">
    <property type="entry name" value="Oligopeptide ABC transporter ATP-binding component"/>
    <property type="match status" value="1"/>
</dbReference>
<dbReference type="Pfam" id="PF08352">
    <property type="entry name" value="oligo_HPY"/>
    <property type="match status" value="1"/>
</dbReference>
<evidence type="ECO:0000256" key="7">
    <source>
        <dbReference type="ARBA" id="ARBA00023136"/>
    </source>
</evidence>
<reference evidence="9 10" key="1">
    <citation type="submission" date="2019-08" db="EMBL/GenBank/DDBJ databases">
        <title>In-depth cultivation of the pig gut microbiome towards novel bacterial diversity and tailored functional studies.</title>
        <authorList>
            <person name="Wylensek D."/>
            <person name="Hitch T.C.A."/>
            <person name="Clavel T."/>
        </authorList>
    </citation>
    <scope>NUCLEOTIDE SEQUENCE [LARGE SCALE GENOMIC DNA]</scope>
    <source>
        <strain evidence="9 10">Oil+RF-744-WCA-WT-11</strain>
    </source>
</reference>
<keyword evidence="7" id="KW-0472">Membrane</keyword>
<dbReference type="InterPro" id="IPR003593">
    <property type="entry name" value="AAA+_ATPase"/>
</dbReference>
<dbReference type="PROSITE" id="PS50893">
    <property type="entry name" value="ABC_TRANSPORTER_2"/>
    <property type="match status" value="1"/>
</dbReference>
<accession>A0A6L5X7D4</accession>
<dbReference type="Proteomes" id="UP000481852">
    <property type="component" value="Unassembled WGS sequence"/>
</dbReference>
<dbReference type="RefSeq" id="WP_154526014.1">
    <property type="nucleotide sequence ID" value="NZ_JAQYJL010000019.1"/>
</dbReference>
<dbReference type="GO" id="GO:0016887">
    <property type="term" value="F:ATP hydrolysis activity"/>
    <property type="evidence" value="ECO:0007669"/>
    <property type="project" value="InterPro"/>
</dbReference>
<dbReference type="CDD" id="cd03257">
    <property type="entry name" value="ABC_NikE_OppD_transporters"/>
    <property type="match status" value="1"/>
</dbReference>
<evidence type="ECO:0000256" key="5">
    <source>
        <dbReference type="ARBA" id="ARBA00022741"/>
    </source>
</evidence>
<evidence type="ECO:0000256" key="2">
    <source>
        <dbReference type="ARBA" id="ARBA00005417"/>
    </source>
</evidence>
<comment type="similarity">
    <text evidence="2">Belongs to the ABC transporter superfamily.</text>
</comment>
<comment type="caution">
    <text evidence="9">The sequence shown here is derived from an EMBL/GenBank/DDBJ whole genome shotgun (WGS) entry which is preliminary data.</text>
</comment>
<evidence type="ECO:0000313" key="9">
    <source>
        <dbReference type="EMBL" id="MSS15305.1"/>
    </source>
</evidence>
<dbReference type="SMART" id="SM00382">
    <property type="entry name" value="AAA"/>
    <property type="match status" value="1"/>
</dbReference>
<dbReference type="EMBL" id="VULZ01000010">
    <property type="protein sequence ID" value="MSS15305.1"/>
    <property type="molecule type" value="Genomic_DNA"/>
</dbReference>
<name>A0A6L5X7D4_9FIRM</name>
<evidence type="ECO:0000259" key="8">
    <source>
        <dbReference type="PROSITE" id="PS50893"/>
    </source>
</evidence>
<keyword evidence="5" id="KW-0547">Nucleotide-binding</keyword>
<proteinExistence type="inferred from homology"/>
<evidence type="ECO:0000256" key="6">
    <source>
        <dbReference type="ARBA" id="ARBA00022840"/>
    </source>
</evidence>
<keyword evidence="3" id="KW-0813">Transport</keyword>
<dbReference type="InterPro" id="IPR017871">
    <property type="entry name" value="ABC_transporter-like_CS"/>
</dbReference>
<gene>
    <name evidence="9" type="ORF">FYJ35_09700</name>
</gene>
<dbReference type="SUPFAM" id="SSF52540">
    <property type="entry name" value="P-loop containing nucleoside triphosphate hydrolases"/>
    <property type="match status" value="1"/>
</dbReference>
<dbReference type="GO" id="GO:0015833">
    <property type="term" value="P:peptide transport"/>
    <property type="evidence" value="ECO:0007669"/>
    <property type="project" value="InterPro"/>
</dbReference>
<dbReference type="Gene3D" id="3.40.50.300">
    <property type="entry name" value="P-loop containing nucleotide triphosphate hydrolases"/>
    <property type="match status" value="1"/>
</dbReference>